<dbReference type="Pfam" id="PF00583">
    <property type="entry name" value="Acetyltransf_1"/>
    <property type="match status" value="1"/>
</dbReference>
<dbReference type="STRING" id="748449.Halha_1628"/>
<dbReference type="NCBIfam" id="TIGR03827">
    <property type="entry name" value="GNAT_ablB"/>
    <property type="match status" value="1"/>
</dbReference>
<dbReference type="GO" id="GO:0008080">
    <property type="term" value="F:N-acetyltransferase activity"/>
    <property type="evidence" value="ECO:0007669"/>
    <property type="project" value="InterPro"/>
</dbReference>
<evidence type="ECO:0000313" key="5">
    <source>
        <dbReference type="Proteomes" id="UP000010880"/>
    </source>
</evidence>
<evidence type="ECO:0000259" key="3">
    <source>
        <dbReference type="PROSITE" id="PS51186"/>
    </source>
</evidence>
<dbReference type="KEGG" id="hhl:Halha_1628"/>
<proteinExistence type="predicted"/>
<evidence type="ECO:0000256" key="2">
    <source>
        <dbReference type="ARBA" id="ARBA00023315"/>
    </source>
</evidence>
<dbReference type="EMBL" id="CP003359">
    <property type="protein sequence ID" value="AGB41566.1"/>
    <property type="molecule type" value="Genomic_DNA"/>
</dbReference>
<dbReference type="Gene3D" id="3.40.630.30">
    <property type="match status" value="1"/>
</dbReference>
<dbReference type="PANTHER" id="PTHR43420">
    <property type="entry name" value="ACETYLTRANSFERASE"/>
    <property type="match status" value="1"/>
</dbReference>
<dbReference type="HOGENOM" id="CLU_081246_0_0_9"/>
<dbReference type="OrthoDB" id="9790652at2"/>
<sequence length="280" mass="31659">MMNKDNKIKVGGTNYQALVNLSPVNKRIVIKEYQGDVVALADKLIKLARENDFTKIWAKAYSKDQAAFEKAGFLTEAVITEFYPTDDALSMAYYLSDKRSKMNNKAQKEDLLDKVTGLEVKESSKLTSDYQFKIAGQEDVSQLAKLYDKVFNSYPYPIDNPSYLQKMIESDVIYGLIYDDDQLVAAASAETVPAYKNAEMTDFATLSEYRGQGLAAYLLRRLEAELKKRDYRSLYTIARAKVMGINKIFSQAGYEYTGTLVKNCEIAGGLEDMNLWCKVI</sequence>
<dbReference type="RefSeq" id="WP_015327282.1">
    <property type="nucleotide sequence ID" value="NC_019978.1"/>
</dbReference>
<dbReference type="InterPro" id="IPR016181">
    <property type="entry name" value="Acyl_CoA_acyltransferase"/>
</dbReference>
<organism evidence="4 5">
    <name type="scientific">Halobacteroides halobius (strain ATCC 35273 / DSM 5150 / MD-1)</name>
    <dbReference type="NCBI Taxonomy" id="748449"/>
    <lineage>
        <taxon>Bacteria</taxon>
        <taxon>Bacillati</taxon>
        <taxon>Bacillota</taxon>
        <taxon>Clostridia</taxon>
        <taxon>Halanaerobiales</taxon>
        <taxon>Halobacteroidaceae</taxon>
        <taxon>Halobacteroides</taxon>
    </lineage>
</organism>
<evidence type="ECO:0000313" key="4">
    <source>
        <dbReference type="EMBL" id="AGB41566.1"/>
    </source>
</evidence>
<dbReference type="PROSITE" id="PS51186">
    <property type="entry name" value="GNAT"/>
    <property type="match status" value="1"/>
</dbReference>
<keyword evidence="2" id="KW-0012">Acyltransferase</keyword>
<protein>
    <submittedName>
        <fullName evidence="4">Putative beta-lysine N-acetyltransferase</fullName>
    </submittedName>
</protein>
<dbReference type="CDD" id="cd04301">
    <property type="entry name" value="NAT_SF"/>
    <property type="match status" value="1"/>
</dbReference>
<keyword evidence="1 4" id="KW-0808">Transferase</keyword>
<dbReference type="AlphaFoldDB" id="L0K970"/>
<dbReference type="InterPro" id="IPR050680">
    <property type="entry name" value="YpeA/RimI_acetyltransf"/>
</dbReference>
<name>L0K970_HALHC</name>
<dbReference type="Proteomes" id="UP000010880">
    <property type="component" value="Chromosome"/>
</dbReference>
<dbReference type="eggNOG" id="COG0456">
    <property type="taxonomic scope" value="Bacteria"/>
</dbReference>
<keyword evidence="5" id="KW-1185">Reference proteome</keyword>
<gene>
    <name evidence="4" type="ordered locus">Halha_1628</name>
</gene>
<dbReference type="PANTHER" id="PTHR43420:SF52">
    <property type="entry name" value="N-ACETYLTRANSFERASE YODP"/>
    <property type="match status" value="1"/>
</dbReference>
<dbReference type="SUPFAM" id="SSF55729">
    <property type="entry name" value="Acyl-CoA N-acyltransferases (Nat)"/>
    <property type="match status" value="1"/>
</dbReference>
<feature type="domain" description="N-acetyltransferase" evidence="3">
    <location>
        <begin position="130"/>
        <end position="276"/>
    </location>
</feature>
<dbReference type="PATRIC" id="fig|748449.3.peg.1579"/>
<dbReference type="InterPro" id="IPR000182">
    <property type="entry name" value="GNAT_dom"/>
</dbReference>
<dbReference type="InterPro" id="IPR022525">
    <property type="entry name" value="GNAT_AblB"/>
</dbReference>
<evidence type="ECO:0000256" key="1">
    <source>
        <dbReference type="ARBA" id="ARBA00022679"/>
    </source>
</evidence>
<reference evidence="5" key="1">
    <citation type="submission" date="2012-02" db="EMBL/GenBank/DDBJ databases">
        <title>The complete genome of Halobacteroides halobius DSM 5150.</title>
        <authorList>
            <person name="Lucas S."/>
            <person name="Copeland A."/>
            <person name="Lapidus A."/>
            <person name="Glavina del Rio T."/>
            <person name="Dalin E."/>
            <person name="Tice H."/>
            <person name="Bruce D."/>
            <person name="Goodwin L."/>
            <person name="Pitluck S."/>
            <person name="Peters L."/>
            <person name="Mikhailova N."/>
            <person name="Gu W."/>
            <person name="Kyrpides N."/>
            <person name="Mavromatis K."/>
            <person name="Ivanova N."/>
            <person name="Brettin T."/>
            <person name="Detter J.C."/>
            <person name="Han C."/>
            <person name="Larimer F."/>
            <person name="Land M."/>
            <person name="Hauser L."/>
            <person name="Markowitz V."/>
            <person name="Cheng J.-F."/>
            <person name="Hugenholtz P."/>
            <person name="Woyke T."/>
            <person name="Wu D."/>
            <person name="Tindall B."/>
            <person name="Pomrenke H."/>
            <person name="Brambilla E."/>
            <person name="Klenk H.-P."/>
            <person name="Eisen J.A."/>
        </authorList>
    </citation>
    <scope>NUCLEOTIDE SEQUENCE [LARGE SCALE GENOMIC DNA]</scope>
    <source>
        <strain evidence="5">ATCC 35273 / DSM 5150 / MD-1</strain>
    </source>
</reference>
<accession>L0K970</accession>